<dbReference type="EMBL" id="CP165718">
    <property type="protein sequence ID" value="XDV09289.1"/>
    <property type="molecule type" value="Genomic_DNA"/>
</dbReference>
<evidence type="ECO:0000313" key="3">
    <source>
        <dbReference type="EMBL" id="XDV09289.1"/>
    </source>
</evidence>
<dbReference type="RefSeq" id="WP_369742766.1">
    <property type="nucleotide sequence ID" value="NZ_CP165718.1"/>
</dbReference>
<dbReference type="GO" id="GO:0016787">
    <property type="term" value="F:hydrolase activity"/>
    <property type="evidence" value="ECO:0007669"/>
    <property type="project" value="UniProtKB-KW"/>
</dbReference>
<dbReference type="GO" id="GO:0009092">
    <property type="term" value="P:homoserine metabolic process"/>
    <property type="evidence" value="ECO:0007669"/>
    <property type="project" value="TreeGrafter"/>
</dbReference>
<sequence>MLSTPWPVAITHQCQLPNGVLYVNEYGASTAPALLILGGISATRDAITAAGDGWWQGLAAAIESHRWRVFTLDYGGGNGDSSIAEAPTSIAAQAELCARALQQLGVTELAAIVGGSYGGLVGLEIHRQALLPVPHLAIIGAAHRPTAQAVMLRHIQRELVRLGDAAGVPARGAQLARALAMLSYRSADAMDQFYPDPQAAVAYIESRGLRTVTRSLPRTQQLFEVFGPALDNYRIDPASITAATLLLGFDSDQLVPPAVLHEFAEQLPDCQGCWITPSSYGHDGFIKDTERYAELLRQFLQQALAEASC</sequence>
<evidence type="ECO:0000256" key="1">
    <source>
        <dbReference type="ARBA" id="ARBA00022679"/>
    </source>
</evidence>
<keyword evidence="1" id="KW-0808">Transferase</keyword>
<feature type="domain" description="AB hydrolase-1" evidence="2">
    <location>
        <begin position="32"/>
        <end position="287"/>
    </location>
</feature>
<dbReference type="AlphaFoldDB" id="A0AB39X909"/>
<reference evidence="3" key="1">
    <citation type="submission" date="2024-07" db="EMBL/GenBank/DDBJ databases">
        <title>Whole genome sequence of bacterial strains from algal surface.</title>
        <authorList>
            <person name="Kumar P."/>
        </authorList>
    </citation>
    <scope>NUCLEOTIDE SEQUENCE</scope>
    <source>
        <strain evidence="3">PP-1MA</strain>
    </source>
</reference>
<name>A0AB39X909_9GAMM</name>
<keyword evidence="3" id="KW-0378">Hydrolase</keyword>
<dbReference type="GO" id="GO:0009086">
    <property type="term" value="P:methionine biosynthetic process"/>
    <property type="evidence" value="ECO:0007669"/>
    <property type="project" value="TreeGrafter"/>
</dbReference>
<dbReference type="Gene3D" id="3.40.50.1820">
    <property type="entry name" value="alpha/beta hydrolase"/>
    <property type="match status" value="1"/>
</dbReference>
<dbReference type="GO" id="GO:0004414">
    <property type="term" value="F:homoserine O-acetyltransferase activity"/>
    <property type="evidence" value="ECO:0007669"/>
    <property type="project" value="TreeGrafter"/>
</dbReference>
<dbReference type="InterPro" id="IPR008220">
    <property type="entry name" value="HAT_MetX-like"/>
</dbReference>
<dbReference type="PANTHER" id="PTHR32268">
    <property type="entry name" value="HOMOSERINE O-ACETYLTRANSFERASE"/>
    <property type="match status" value="1"/>
</dbReference>
<dbReference type="InterPro" id="IPR029058">
    <property type="entry name" value="AB_hydrolase_fold"/>
</dbReference>
<proteinExistence type="predicted"/>
<dbReference type="PANTHER" id="PTHR32268:SF11">
    <property type="entry name" value="HOMOSERINE O-ACETYLTRANSFERASE"/>
    <property type="match status" value="1"/>
</dbReference>
<dbReference type="Pfam" id="PF00561">
    <property type="entry name" value="Abhydrolase_1"/>
    <property type="match status" value="1"/>
</dbReference>
<gene>
    <name evidence="3" type="ORF">AB8S08_11090</name>
</gene>
<evidence type="ECO:0000259" key="2">
    <source>
        <dbReference type="Pfam" id="PF00561"/>
    </source>
</evidence>
<organism evidence="3">
    <name type="scientific">Pseudidiomarina sp. PP-1MA</name>
    <dbReference type="NCBI Taxonomy" id="3237706"/>
    <lineage>
        <taxon>Bacteria</taxon>
        <taxon>Pseudomonadati</taxon>
        <taxon>Pseudomonadota</taxon>
        <taxon>Gammaproteobacteria</taxon>
        <taxon>Alteromonadales</taxon>
        <taxon>Idiomarinaceae</taxon>
        <taxon>Pseudidiomarina</taxon>
    </lineage>
</organism>
<protein>
    <submittedName>
        <fullName evidence="3">Alpha/beta fold hydrolase</fullName>
    </submittedName>
</protein>
<dbReference type="InterPro" id="IPR000073">
    <property type="entry name" value="AB_hydrolase_1"/>
</dbReference>
<dbReference type="SUPFAM" id="SSF53474">
    <property type="entry name" value="alpha/beta-Hydrolases"/>
    <property type="match status" value="1"/>
</dbReference>
<accession>A0AB39X909</accession>